<accession>A0A6J4KCQ1</accession>
<protein>
    <submittedName>
        <fullName evidence="2">Uncharacterized protein</fullName>
    </submittedName>
</protein>
<sequence>MTCHWVERLHMNQTRQASHGGQASRCGSPPRRGRGWVYRKVTRDTGITAGEAHAMEAFAIKNVRIKLSVEVEEIKVV</sequence>
<feature type="region of interest" description="Disordered" evidence="1">
    <location>
        <begin position="13"/>
        <end position="34"/>
    </location>
</feature>
<dbReference type="EMBL" id="CADCTQ010000452">
    <property type="protein sequence ID" value="CAA9301305.1"/>
    <property type="molecule type" value="Genomic_DNA"/>
</dbReference>
<dbReference type="AlphaFoldDB" id="A0A6J4KCQ1"/>
<name>A0A6J4KCQ1_9SPHI</name>
<proteinExistence type="predicted"/>
<evidence type="ECO:0000256" key="1">
    <source>
        <dbReference type="SAM" id="MobiDB-lite"/>
    </source>
</evidence>
<evidence type="ECO:0000313" key="2">
    <source>
        <dbReference type="EMBL" id="CAA9301305.1"/>
    </source>
</evidence>
<gene>
    <name evidence="2" type="ORF">AVDCRST_MAG56-5445</name>
</gene>
<organism evidence="2">
    <name type="scientific">uncultured Cytophagales bacterium</name>
    <dbReference type="NCBI Taxonomy" id="158755"/>
    <lineage>
        <taxon>Bacteria</taxon>
        <taxon>Pseudomonadati</taxon>
        <taxon>Bacteroidota</taxon>
        <taxon>Sphingobacteriia</taxon>
        <taxon>Sphingobacteriales</taxon>
        <taxon>environmental samples</taxon>
    </lineage>
</organism>
<reference evidence="2" key="1">
    <citation type="submission" date="2020-02" db="EMBL/GenBank/DDBJ databases">
        <authorList>
            <person name="Meier V. D."/>
        </authorList>
    </citation>
    <scope>NUCLEOTIDE SEQUENCE</scope>
    <source>
        <strain evidence="2">AVDCRST_MAG56</strain>
    </source>
</reference>